<evidence type="ECO:0000259" key="3">
    <source>
        <dbReference type="Pfam" id="PF10304"/>
    </source>
</evidence>
<dbReference type="GO" id="GO:0009306">
    <property type="term" value="P:protein secretion"/>
    <property type="evidence" value="ECO:0007669"/>
    <property type="project" value="TreeGrafter"/>
</dbReference>
<feature type="region of interest" description="Disordered" evidence="2">
    <location>
        <begin position="948"/>
        <end position="986"/>
    </location>
</feature>
<dbReference type="InterPro" id="IPR039600">
    <property type="entry name" value="TANGO6/Rtp1"/>
</dbReference>
<comment type="similarity">
    <text evidence="1">Belongs to the Tango6 family.</text>
</comment>
<dbReference type="Pfam" id="PF10363">
    <property type="entry name" value="RTP1_C1"/>
    <property type="match status" value="1"/>
</dbReference>
<proteinExistence type="inferred from homology"/>
<feature type="domain" description="RNA polymerase II assembly factor Rtp1 C-terminal" evidence="3">
    <location>
        <begin position="739"/>
        <end position="771"/>
    </location>
</feature>
<organism evidence="5 6">
    <name type="scientific">Parascedosporium putredinis</name>
    <dbReference type="NCBI Taxonomy" id="1442378"/>
    <lineage>
        <taxon>Eukaryota</taxon>
        <taxon>Fungi</taxon>
        <taxon>Dikarya</taxon>
        <taxon>Ascomycota</taxon>
        <taxon>Pezizomycotina</taxon>
        <taxon>Sordariomycetes</taxon>
        <taxon>Hypocreomycetidae</taxon>
        <taxon>Microascales</taxon>
        <taxon>Microascaceae</taxon>
        <taxon>Parascedosporium</taxon>
    </lineage>
</organism>
<evidence type="ECO:0000313" key="6">
    <source>
        <dbReference type="Proteomes" id="UP000838763"/>
    </source>
</evidence>
<evidence type="ECO:0000259" key="4">
    <source>
        <dbReference type="Pfam" id="PF10363"/>
    </source>
</evidence>
<keyword evidence="6" id="KW-1185">Reference proteome</keyword>
<feature type="region of interest" description="Disordered" evidence="2">
    <location>
        <begin position="1033"/>
        <end position="1181"/>
    </location>
</feature>
<comment type="caution">
    <text evidence="5">The sequence shown here is derived from an EMBL/GenBank/DDBJ whole genome shotgun (WGS) entry which is preliminary data.</text>
</comment>
<feature type="compositionally biased region" description="Low complexity" evidence="2">
    <location>
        <begin position="1153"/>
        <end position="1163"/>
    </location>
</feature>
<dbReference type="InterPro" id="IPR011989">
    <property type="entry name" value="ARM-like"/>
</dbReference>
<dbReference type="PANTHER" id="PTHR20959:SF1">
    <property type="entry name" value="TRANSPORT AND GOLGI ORGANIZATION PROTEIN 6 HOMOLOG"/>
    <property type="match status" value="1"/>
</dbReference>
<dbReference type="InterPro" id="IPR019414">
    <property type="entry name" value="Rtp1_C2"/>
</dbReference>
<dbReference type="AlphaFoldDB" id="A0A9P1H7B6"/>
<dbReference type="OrthoDB" id="39591at2759"/>
<dbReference type="SUPFAM" id="SSF48371">
    <property type="entry name" value="ARM repeat"/>
    <property type="match status" value="1"/>
</dbReference>
<evidence type="ECO:0000256" key="1">
    <source>
        <dbReference type="ARBA" id="ARBA00005724"/>
    </source>
</evidence>
<feature type="compositionally biased region" description="Basic and acidic residues" evidence="2">
    <location>
        <begin position="1078"/>
        <end position="1091"/>
    </location>
</feature>
<dbReference type="InterPro" id="IPR016024">
    <property type="entry name" value="ARM-type_fold"/>
</dbReference>
<dbReference type="InterPro" id="IPR019451">
    <property type="entry name" value="Rtp1_C1"/>
</dbReference>
<dbReference type="EMBL" id="CALLCH030000017">
    <property type="protein sequence ID" value="CAI4218179.1"/>
    <property type="molecule type" value="Genomic_DNA"/>
</dbReference>
<accession>A0A9P1H7B6</accession>
<dbReference type="PANTHER" id="PTHR20959">
    <property type="entry name" value="TRANSPORT AND GOLGI ORGANIZATION PROTEIN 6 FAMILY MEMBER"/>
    <property type="match status" value="1"/>
</dbReference>
<feature type="compositionally biased region" description="Basic residues" evidence="2">
    <location>
        <begin position="1092"/>
        <end position="1107"/>
    </location>
</feature>
<dbReference type="Pfam" id="PF10304">
    <property type="entry name" value="RTP1_C2"/>
    <property type="match status" value="1"/>
</dbReference>
<feature type="compositionally biased region" description="Basic and acidic residues" evidence="2">
    <location>
        <begin position="1058"/>
        <end position="1070"/>
    </location>
</feature>
<gene>
    <name evidence="5" type="ORF">PPNO1_LOCUS7775</name>
</gene>
<evidence type="ECO:0000256" key="2">
    <source>
        <dbReference type="SAM" id="MobiDB-lite"/>
    </source>
</evidence>
<name>A0A9P1H7B6_9PEZI</name>
<feature type="compositionally biased region" description="Polar residues" evidence="2">
    <location>
        <begin position="1033"/>
        <end position="1046"/>
    </location>
</feature>
<protein>
    <submittedName>
        <fullName evidence="5">Uncharacterized protein</fullName>
    </submittedName>
</protein>
<dbReference type="Proteomes" id="UP000838763">
    <property type="component" value="Unassembled WGS sequence"/>
</dbReference>
<sequence>MASAPSSNTPENPQARLARALIEPGMVAFDPASDLTADAARKARAEFESVLQSAGSWSLVQVLNGLVKPGVVVEWLRKEFVVALMRVPMRPQGVRATLEFIFSVHPSSTAVTREEETAPQKRGANIAPEALAMAAKLLSSTPPGLEDGVWVRGIAPQLLALLDGDEGPELARVAAHIISFGILGRKRLGAPGAPGWNIFVDPILRRIRPSLSPKWRYELAEGKNEAEVIDLSKDQVIVAAEDLEIALRRLSSLLQASPSPGLCKRLIDPILLQLWILSSWIKPSQRTKERYCDIAIPLLRMYLKVASSPSKTDILLEHLMAVGDVEGEKIVWKYQETSSGDLQVVIPRVAEQVPQLQDLDADDVEEKASTLAATAAEKVISNPNQLLELVCNVLEAQSAESQESEIIAVILSLLNQIVSAPQFQTTQISPEKLSLIESSLQRLSTHKSPEIAQTATNLSLLLQYRDELEEPSDAVPPTQRQIEDRNTYKLAMSYIRDPESPPPVRSEGLNLIAGLIKSSSPALDIPAVLVLLSKLLSDSEDFVNLRIVRMLVQLAEKHPKTVCHEVLDHYLDAKELASTDTRLRFGEALAQIIERLGQTFTGELATQVCEALLSITSRRGNRVLDMSEEVTEEERERNEILASIVEGWESKRGAEDVRMRTSALSIMSVAVETHIAGIGPSLISTTVDLCLHILTFESELEKGILRRAAIIFIMGFARALNDAREQGRSLGFGLTEESREDIMRTLQYITLTDNDGLVQQHAKDVIESLDNLRLATLLSQQARQPANIEMLVGLPPKLDLHSDRCFEPDSEPYQTHNGLVICKAERWNFFNGSRVFQSVYLAQQGAAIASAFGGDAVGPEGHFQPPGLLDGSFRETQDSLPELVSVANAGGANSSLGRASGDLLTKANAEYDPWAMPSSPAEEPRASTRGRMSAIDADALQIVDLVSPERPTHKGRRRIERPGASLDDGDSTQPLGDGTDKAFRNGGTGLYVEASRMTSSQMKQYEDVSLPGLSPLEEPVSLSRNNHLVRSSGSATIAYPTPTQAATKIKKQPYSSPLEHREGQIQQKEDNYDEDWNEKDFRVPRQPEQKPGRQKRAQRTNKKGARGKPKEQDDSTTTPLGDGSGSAEDELAHIPTEPRQSTRAKRAADLEQAPAIAVAATAAGEEVRLESAPPQRKTRAP</sequence>
<reference evidence="5" key="1">
    <citation type="submission" date="2022-11" db="EMBL/GenBank/DDBJ databases">
        <authorList>
            <person name="Scott C."/>
            <person name="Bruce N."/>
        </authorList>
    </citation>
    <scope>NUCLEOTIDE SEQUENCE</scope>
</reference>
<feature type="domain" description="RNA polymerase II assembly factor Rtp1 C-terminal" evidence="4">
    <location>
        <begin position="489"/>
        <end position="598"/>
    </location>
</feature>
<dbReference type="Gene3D" id="1.25.10.10">
    <property type="entry name" value="Leucine-rich Repeat Variant"/>
    <property type="match status" value="1"/>
</dbReference>
<evidence type="ECO:0000313" key="5">
    <source>
        <dbReference type="EMBL" id="CAI4218179.1"/>
    </source>
</evidence>